<dbReference type="SUPFAM" id="SSF54197">
    <property type="entry name" value="HIT-like"/>
    <property type="match status" value="1"/>
</dbReference>
<reference evidence="3" key="1">
    <citation type="journal article" date="2019" name="Int. J. Syst. Evol. Microbiol.">
        <title>The Global Catalogue of Microorganisms (GCM) 10K type strain sequencing project: providing services to taxonomists for standard genome sequencing and annotation.</title>
        <authorList>
            <consortium name="The Broad Institute Genomics Platform"/>
            <consortium name="The Broad Institute Genome Sequencing Center for Infectious Disease"/>
            <person name="Wu L."/>
            <person name="Ma J."/>
        </authorList>
    </citation>
    <scope>NUCLEOTIDE SEQUENCE [LARGE SCALE GENOMIC DNA]</scope>
    <source>
        <strain evidence="3">JCM 13250</strain>
    </source>
</reference>
<evidence type="ECO:0000256" key="1">
    <source>
        <dbReference type="SAM" id="MobiDB-lite"/>
    </source>
</evidence>
<protein>
    <recommendedName>
        <fullName evidence="4">HIT domain-containing protein</fullName>
    </recommendedName>
</protein>
<dbReference type="Proteomes" id="UP001500218">
    <property type="component" value="Unassembled WGS sequence"/>
</dbReference>
<accession>A0ABP4Y193</accession>
<proteinExistence type="predicted"/>
<feature type="region of interest" description="Disordered" evidence="1">
    <location>
        <begin position="1"/>
        <end position="28"/>
    </location>
</feature>
<evidence type="ECO:0000313" key="2">
    <source>
        <dbReference type="EMBL" id="GAA1800627.1"/>
    </source>
</evidence>
<dbReference type="InterPro" id="IPR036265">
    <property type="entry name" value="HIT-like_sf"/>
</dbReference>
<organism evidence="2 3">
    <name type="scientific">Luedemannella flava</name>
    <dbReference type="NCBI Taxonomy" id="349316"/>
    <lineage>
        <taxon>Bacteria</taxon>
        <taxon>Bacillati</taxon>
        <taxon>Actinomycetota</taxon>
        <taxon>Actinomycetes</taxon>
        <taxon>Micromonosporales</taxon>
        <taxon>Micromonosporaceae</taxon>
        <taxon>Luedemannella</taxon>
    </lineage>
</organism>
<keyword evidence="3" id="KW-1185">Reference proteome</keyword>
<dbReference type="RefSeq" id="WP_344129222.1">
    <property type="nucleotide sequence ID" value="NZ_BAAALT010000057.1"/>
</dbReference>
<comment type="caution">
    <text evidence="2">The sequence shown here is derived from an EMBL/GenBank/DDBJ whole genome shotgun (WGS) entry which is preliminary data.</text>
</comment>
<name>A0ABP4Y193_9ACTN</name>
<sequence>MIDPLDPATALEDLGAGSAPTATRGRHRRAFPDTDWRADRIGAARRDENPTVLARMRTGWAAIGDTQYLPGYCVLLADAPDVDHLLDLPRSAQVDFLTDMALLGEAVFHACNGLDPAFRRVNYEVLGNSMRQLHAHVHARYAWEPEQYRLGPVWRYPDDLREAPEHLLGEQHDGLRDAITIELERVMRDAYGTLPAADGLL</sequence>
<evidence type="ECO:0000313" key="3">
    <source>
        <dbReference type="Proteomes" id="UP001500218"/>
    </source>
</evidence>
<dbReference type="Gene3D" id="3.30.428.10">
    <property type="entry name" value="HIT-like"/>
    <property type="match status" value="1"/>
</dbReference>
<evidence type="ECO:0008006" key="4">
    <source>
        <dbReference type="Google" id="ProtNLM"/>
    </source>
</evidence>
<dbReference type="EMBL" id="BAAALT010000057">
    <property type="protein sequence ID" value="GAA1800627.1"/>
    <property type="molecule type" value="Genomic_DNA"/>
</dbReference>
<gene>
    <name evidence="2" type="ORF">GCM10009682_22790</name>
</gene>